<dbReference type="EMBL" id="JARKNE010000005">
    <property type="protein sequence ID" value="KAK5833829.1"/>
    <property type="molecule type" value="Genomic_DNA"/>
</dbReference>
<sequence>MEDGAWDLEAFKEKVPEKIVKQIVSIPPPHPLIGPDKIFWPRTANGDFSIKNAYHMLKKATWNEKDSRWKTVWKYQGPHRVRFFLWLTCKQRLLTNQERVRKGIGQNMSCLIFQYDTEDILHVLRDCSTTKDVWKYFVLKSCQELFFSNNILDWVNANLDSSSWTLRNGVP</sequence>
<evidence type="ECO:0000313" key="2">
    <source>
        <dbReference type="EMBL" id="KAK5833829.1"/>
    </source>
</evidence>
<dbReference type="Pfam" id="PF13966">
    <property type="entry name" value="zf-RVT"/>
    <property type="match status" value="1"/>
</dbReference>
<dbReference type="Proteomes" id="UP001358586">
    <property type="component" value="Chromosome 5"/>
</dbReference>
<feature type="domain" description="Reverse transcriptase zinc-binding" evidence="1">
    <location>
        <begin position="48"/>
        <end position="134"/>
    </location>
</feature>
<dbReference type="InterPro" id="IPR026960">
    <property type="entry name" value="RVT-Znf"/>
</dbReference>
<accession>A0ABR0Q3C3</accession>
<name>A0ABR0Q3C3_GOSAR</name>
<evidence type="ECO:0000259" key="1">
    <source>
        <dbReference type="Pfam" id="PF13966"/>
    </source>
</evidence>
<evidence type="ECO:0000313" key="3">
    <source>
        <dbReference type="Proteomes" id="UP001358586"/>
    </source>
</evidence>
<comment type="caution">
    <text evidence="2">The sequence shown here is derived from an EMBL/GenBank/DDBJ whole genome shotgun (WGS) entry which is preliminary data.</text>
</comment>
<gene>
    <name evidence="2" type="ORF">PVK06_017692</name>
</gene>
<organism evidence="2 3">
    <name type="scientific">Gossypium arboreum</name>
    <name type="common">Tree cotton</name>
    <name type="synonym">Gossypium nanking</name>
    <dbReference type="NCBI Taxonomy" id="29729"/>
    <lineage>
        <taxon>Eukaryota</taxon>
        <taxon>Viridiplantae</taxon>
        <taxon>Streptophyta</taxon>
        <taxon>Embryophyta</taxon>
        <taxon>Tracheophyta</taxon>
        <taxon>Spermatophyta</taxon>
        <taxon>Magnoliopsida</taxon>
        <taxon>eudicotyledons</taxon>
        <taxon>Gunneridae</taxon>
        <taxon>Pentapetalae</taxon>
        <taxon>rosids</taxon>
        <taxon>malvids</taxon>
        <taxon>Malvales</taxon>
        <taxon>Malvaceae</taxon>
        <taxon>Malvoideae</taxon>
        <taxon>Gossypium</taxon>
    </lineage>
</organism>
<reference evidence="2 3" key="1">
    <citation type="submission" date="2023-03" db="EMBL/GenBank/DDBJ databases">
        <title>WGS of Gossypium arboreum.</title>
        <authorList>
            <person name="Yu D."/>
        </authorList>
    </citation>
    <scope>NUCLEOTIDE SEQUENCE [LARGE SCALE GENOMIC DNA]</scope>
    <source>
        <tissue evidence="2">Leaf</tissue>
    </source>
</reference>
<keyword evidence="3" id="KW-1185">Reference proteome</keyword>
<proteinExistence type="predicted"/>
<protein>
    <recommendedName>
        <fullName evidence="1">Reverse transcriptase zinc-binding domain-containing protein</fullName>
    </recommendedName>
</protein>